<dbReference type="AlphaFoldDB" id="A0A4V1RQT3"/>
<reference evidence="1 2" key="1">
    <citation type="submission" date="2019-01" db="EMBL/GenBank/DDBJ databases">
        <authorList>
            <person name="Deng T."/>
        </authorList>
    </citation>
    <scope>NUCLEOTIDE SEQUENCE [LARGE SCALE GENOMIC DNA]</scope>
    <source>
        <strain evidence="1 2">F8825</strain>
    </source>
</reference>
<dbReference type="OrthoDB" id="3010234at2"/>
<dbReference type="Proteomes" id="UP000291088">
    <property type="component" value="Unassembled WGS sequence"/>
</dbReference>
<proteinExistence type="predicted"/>
<dbReference type="EMBL" id="SDVB01000216">
    <property type="protein sequence ID" value="RYC13957.1"/>
    <property type="molecule type" value="Genomic_DNA"/>
</dbReference>
<dbReference type="GO" id="GO:0016740">
    <property type="term" value="F:transferase activity"/>
    <property type="evidence" value="ECO:0007669"/>
    <property type="project" value="UniProtKB-KW"/>
</dbReference>
<sequence length="363" mass="41702">MQVSRARIFNAAHRIGTELRKIVQYDSDAPSMGAVDMTWKADALRDDALLSLYDEYRRTVLEPVIIRNDIRSGDLLVVSVMRDEIALAKEFLRHYRGAGVQRFAIIDNNSSDGTFDYLCRQPDVDVYRAATDFTTARKQAWLTMLVDLYRKEGQWFLHADADEHIVFDGLEFGLTFADLAAAMDRQGIRRARGCLVDMYAADDGQARDSENEFLPLQLAYPCFDGEGYREYHLTELIAREGGPRQRLFGAVSERFRPQLTKYPLFRPESGCVFVNPHFLWPYPGNFRSACFLGILHFKFLPDFERKVEKAVEEGNYWQDSLEYRCYQSVISQTGRLSLADKCTHVYQGPASLLRCQIIAPVPW</sequence>
<accession>A0A4V1RQT3</accession>
<evidence type="ECO:0000313" key="2">
    <source>
        <dbReference type="Proteomes" id="UP000291088"/>
    </source>
</evidence>
<evidence type="ECO:0000313" key="1">
    <source>
        <dbReference type="EMBL" id="RYC13957.1"/>
    </source>
</evidence>
<keyword evidence="2" id="KW-1185">Reference proteome</keyword>
<name>A0A4V1RQT3_9HYPH</name>
<protein>
    <submittedName>
        <fullName evidence="1">Glycosyltransferase family 2 protein</fullName>
    </submittedName>
</protein>
<organism evidence="1 2">
    <name type="scientific">Ciceribacter ferrooxidans</name>
    <dbReference type="NCBI Taxonomy" id="2509717"/>
    <lineage>
        <taxon>Bacteria</taxon>
        <taxon>Pseudomonadati</taxon>
        <taxon>Pseudomonadota</taxon>
        <taxon>Alphaproteobacteria</taxon>
        <taxon>Hyphomicrobiales</taxon>
        <taxon>Rhizobiaceae</taxon>
        <taxon>Ciceribacter</taxon>
    </lineage>
</organism>
<gene>
    <name evidence="1" type="ORF">EUU22_10535</name>
</gene>
<keyword evidence="1" id="KW-0808">Transferase</keyword>
<dbReference type="Pfam" id="PF13704">
    <property type="entry name" value="Glyco_tranf_2_4"/>
    <property type="match status" value="1"/>
</dbReference>
<comment type="caution">
    <text evidence="1">The sequence shown here is derived from an EMBL/GenBank/DDBJ whole genome shotgun (WGS) entry which is preliminary data.</text>
</comment>